<dbReference type="InterPro" id="IPR057684">
    <property type="entry name" value="DUF7924"/>
</dbReference>
<accession>A0A2V1DLY3</accession>
<feature type="non-terminal residue" evidence="3">
    <location>
        <position position="1"/>
    </location>
</feature>
<reference evidence="3 4" key="1">
    <citation type="journal article" date="2018" name="Sci. Rep.">
        <title>Comparative genomics provides insights into the lifestyle and reveals functional heterogeneity of dark septate endophytic fungi.</title>
        <authorList>
            <person name="Knapp D.G."/>
            <person name="Nemeth J.B."/>
            <person name="Barry K."/>
            <person name="Hainaut M."/>
            <person name="Henrissat B."/>
            <person name="Johnson J."/>
            <person name="Kuo A."/>
            <person name="Lim J.H.P."/>
            <person name="Lipzen A."/>
            <person name="Nolan M."/>
            <person name="Ohm R.A."/>
            <person name="Tamas L."/>
            <person name="Grigoriev I.V."/>
            <person name="Spatafora J.W."/>
            <person name="Nagy L.G."/>
            <person name="Kovacs G.M."/>
        </authorList>
    </citation>
    <scope>NUCLEOTIDE SEQUENCE [LARGE SCALE GENOMIC DNA]</scope>
    <source>
        <strain evidence="3 4">DSE2036</strain>
    </source>
</reference>
<feature type="compositionally biased region" description="Polar residues" evidence="1">
    <location>
        <begin position="471"/>
        <end position="481"/>
    </location>
</feature>
<organism evidence="3 4">
    <name type="scientific">Periconia macrospinosa</name>
    <dbReference type="NCBI Taxonomy" id="97972"/>
    <lineage>
        <taxon>Eukaryota</taxon>
        <taxon>Fungi</taxon>
        <taxon>Dikarya</taxon>
        <taxon>Ascomycota</taxon>
        <taxon>Pezizomycotina</taxon>
        <taxon>Dothideomycetes</taxon>
        <taxon>Pleosporomycetidae</taxon>
        <taxon>Pleosporales</taxon>
        <taxon>Massarineae</taxon>
        <taxon>Periconiaceae</taxon>
        <taxon>Periconia</taxon>
    </lineage>
</organism>
<keyword evidence="4" id="KW-1185">Reference proteome</keyword>
<dbReference type="PANTHER" id="PTHR42470">
    <property type="entry name" value="VAST DOMAIN-CONTAINING PROTEIN"/>
    <property type="match status" value="1"/>
</dbReference>
<feature type="compositionally biased region" description="Basic residues" evidence="1">
    <location>
        <begin position="105"/>
        <end position="117"/>
    </location>
</feature>
<dbReference type="STRING" id="97972.A0A2V1DLY3"/>
<feature type="compositionally biased region" description="Polar residues" evidence="1">
    <location>
        <begin position="14"/>
        <end position="25"/>
    </location>
</feature>
<dbReference type="AlphaFoldDB" id="A0A2V1DLY3"/>
<feature type="compositionally biased region" description="Polar residues" evidence="1">
    <location>
        <begin position="120"/>
        <end position="135"/>
    </location>
</feature>
<name>A0A2V1DLY3_9PLEO</name>
<proteinExistence type="predicted"/>
<dbReference type="OrthoDB" id="5132737at2759"/>
<feature type="domain" description="DUF7924" evidence="2">
    <location>
        <begin position="197"/>
        <end position="422"/>
    </location>
</feature>
<dbReference type="Proteomes" id="UP000244855">
    <property type="component" value="Unassembled WGS sequence"/>
</dbReference>
<evidence type="ECO:0000313" key="3">
    <source>
        <dbReference type="EMBL" id="PVH98643.1"/>
    </source>
</evidence>
<feature type="region of interest" description="Disordered" evidence="1">
    <location>
        <begin position="105"/>
        <end position="153"/>
    </location>
</feature>
<protein>
    <recommendedName>
        <fullName evidence="2">DUF7924 domain-containing protein</fullName>
    </recommendedName>
</protein>
<feature type="region of interest" description="Disordered" evidence="1">
    <location>
        <begin position="464"/>
        <end position="497"/>
    </location>
</feature>
<evidence type="ECO:0000256" key="1">
    <source>
        <dbReference type="SAM" id="MobiDB-lite"/>
    </source>
</evidence>
<feature type="region of interest" description="Disordered" evidence="1">
    <location>
        <begin position="1"/>
        <end position="43"/>
    </location>
</feature>
<dbReference type="Pfam" id="PF25545">
    <property type="entry name" value="DUF7924"/>
    <property type="match status" value="1"/>
</dbReference>
<dbReference type="PANTHER" id="PTHR42470:SF2">
    <property type="match status" value="1"/>
</dbReference>
<evidence type="ECO:0000313" key="4">
    <source>
        <dbReference type="Proteomes" id="UP000244855"/>
    </source>
</evidence>
<dbReference type="EMBL" id="KZ805409">
    <property type="protein sequence ID" value="PVH98643.1"/>
    <property type="molecule type" value="Genomic_DNA"/>
</dbReference>
<sequence length="497" mass="56854">QRRRSLRLQGADPIQTTPDSVQQAKTPKRPREEDEVSPPLPSLEPFLKRVRTSTASTSEPVRRKTITEARVDYWNENRTWPTEEQENTMDRFRDLVRDLVEPALARKKSSASLRRKRSDASINTETVSTRTPSDQQPREQKSAPYRHPRYEGQLSERGSFMSRYEGGISAESKALCQRLLNSPQSPPKDTLFEDELFEDTLESIKGRNETRVIRDIAQLIVPPAEILAIRGAKHLKTLRETTNAGWNNAIPFYGSRPQPDYSLGFKREAFTRERLQKLQPFIGNELEDCSYFAATYDMYFPFLTSEVKCGASALDIADRQNTHSQTVALRGLIELFRLVGREDELHQEINGFSISHSDEYVRVWGHYAVIKGKDFTFYRHPIAKFDISKTEQGDNRWTAYKFVRNIYDLWLPERFSRICSVIDMLPADLNFKVSEQPELQTQDPELASSHSGLSQQLDDYSLADEGVIPGSQPSVQPITPDTTIKTGSSTSKKKKTK</sequence>
<evidence type="ECO:0000259" key="2">
    <source>
        <dbReference type="Pfam" id="PF25545"/>
    </source>
</evidence>
<gene>
    <name evidence="3" type="ORF">DM02DRAFT_530720</name>
</gene>